<protein>
    <submittedName>
        <fullName evidence="2">Uncharacterized protein</fullName>
    </submittedName>
</protein>
<evidence type="ECO:0000313" key="2">
    <source>
        <dbReference type="EMBL" id="REE96079.1"/>
    </source>
</evidence>
<name>A0A3D9SJL5_9ACTN</name>
<accession>A0A3D9SJL5</accession>
<proteinExistence type="predicted"/>
<evidence type="ECO:0000313" key="3">
    <source>
        <dbReference type="Proteomes" id="UP000256661"/>
    </source>
</evidence>
<reference evidence="2 3" key="1">
    <citation type="submission" date="2018-08" db="EMBL/GenBank/DDBJ databases">
        <title>Sequencing the genomes of 1000 actinobacteria strains.</title>
        <authorList>
            <person name="Klenk H.-P."/>
        </authorList>
    </citation>
    <scope>NUCLEOTIDE SEQUENCE [LARGE SCALE GENOMIC DNA]</scope>
    <source>
        <strain evidence="2 3">DSM 43927</strain>
    </source>
</reference>
<organism evidence="2 3">
    <name type="scientific">Thermomonospora umbrina</name>
    <dbReference type="NCBI Taxonomy" id="111806"/>
    <lineage>
        <taxon>Bacteria</taxon>
        <taxon>Bacillati</taxon>
        <taxon>Actinomycetota</taxon>
        <taxon>Actinomycetes</taxon>
        <taxon>Streptosporangiales</taxon>
        <taxon>Thermomonosporaceae</taxon>
        <taxon>Thermomonospora</taxon>
    </lineage>
</organism>
<dbReference type="EMBL" id="QTTT01000001">
    <property type="protein sequence ID" value="REE96079.1"/>
    <property type="molecule type" value="Genomic_DNA"/>
</dbReference>
<keyword evidence="3" id="KW-1185">Reference proteome</keyword>
<dbReference type="AlphaFoldDB" id="A0A3D9SJL5"/>
<feature type="region of interest" description="Disordered" evidence="1">
    <location>
        <begin position="199"/>
        <end position="246"/>
    </location>
</feature>
<gene>
    <name evidence="2" type="ORF">DFJ69_1503</name>
</gene>
<dbReference type="Proteomes" id="UP000256661">
    <property type="component" value="Unassembled WGS sequence"/>
</dbReference>
<feature type="compositionally biased region" description="Basic and acidic residues" evidence="1">
    <location>
        <begin position="219"/>
        <end position="235"/>
    </location>
</feature>
<comment type="caution">
    <text evidence="2">The sequence shown here is derived from an EMBL/GenBank/DDBJ whole genome shotgun (WGS) entry which is preliminary data.</text>
</comment>
<sequence length="246" mass="26423">MGCLRCTDGSSLAVIPVAERDRGGTPYEVTLELHRDGRPFGVVGQRCGYLLAALAERLAAARADDSPEALQWPDPDDRFPPSHPVVPRTAGRAHCRCAGAAGPPSPDPELFALRYRDRVDVTSTGELRCSVRTSSVWLPGPDAQPDAFPAARASAQGRWRVARRAVIEAWGAGGRGVRAVLTSAELSRFLTTLLAETERQAGPCPDLAPPPAAVRRPHRQTDRARAASTHTERRVNTKPGEPDGMS</sequence>
<evidence type="ECO:0000256" key="1">
    <source>
        <dbReference type="SAM" id="MobiDB-lite"/>
    </source>
</evidence>